<dbReference type="RefSeq" id="WP_343974773.1">
    <property type="nucleotide sequence ID" value="NZ_BAAAGK010000127.1"/>
</dbReference>
<gene>
    <name evidence="2" type="ORF">ACFQVD_35740</name>
</gene>
<accession>A0ABW2T9T6</accession>
<protein>
    <submittedName>
        <fullName evidence="2">Uncharacterized protein</fullName>
    </submittedName>
</protein>
<name>A0ABW2T9T6_9ACTN</name>
<sequence>MPDPGAFTVPERRIDGRQRSGVRGHEPKLVGDSSMSPVPPPGQVVSGLPDGLR</sequence>
<evidence type="ECO:0000256" key="1">
    <source>
        <dbReference type="SAM" id="MobiDB-lite"/>
    </source>
</evidence>
<reference evidence="3" key="1">
    <citation type="journal article" date="2019" name="Int. J. Syst. Evol. Microbiol.">
        <title>The Global Catalogue of Microorganisms (GCM) 10K type strain sequencing project: providing services to taxonomists for standard genome sequencing and annotation.</title>
        <authorList>
            <consortium name="The Broad Institute Genomics Platform"/>
            <consortium name="The Broad Institute Genome Sequencing Center for Infectious Disease"/>
            <person name="Wu L."/>
            <person name="Ma J."/>
        </authorList>
    </citation>
    <scope>NUCLEOTIDE SEQUENCE [LARGE SCALE GENOMIC DNA]</scope>
    <source>
        <strain evidence="3">JCM 10083</strain>
    </source>
</reference>
<evidence type="ECO:0000313" key="2">
    <source>
        <dbReference type="EMBL" id="MFC7605468.1"/>
    </source>
</evidence>
<dbReference type="Proteomes" id="UP001596514">
    <property type="component" value="Unassembled WGS sequence"/>
</dbReference>
<feature type="compositionally biased region" description="Basic and acidic residues" evidence="1">
    <location>
        <begin position="10"/>
        <end position="29"/>
    </location>
</feature>
<feature type="region of interest" description="Disordered" evidence="1">
    <location>
        <begin position="1"/>
        <end position="53"/>
    </location>
</feature>
<proteinExistence type="predicted"/>
<evidence type="ECO:0000313" key="3">
    <source>
        <dbReference type="Proteomes" id="UP001596514"/>
    </source>
</evidence>
<organism evidence="2 3">
    <name type="scientific">Streptosporangium amethystogenes subsp. fukuiense</name>
    <dbReference type="NCBI Taxonomy" id="698418"/>
    <lineage>
        <taxon>Bacteria</taxon>
        <taxon>Bacillati</taxon>
        <taxon>Actinomycetota</taxon>
        <taxon>Actinomycetes</taxon>
        <taxon>Streptosporangiales</taxon>
        <taxon>Streptosporangiaceae</taxon>
        <taxon>Streptosporangium</taxon>
    </lineage>
</organism>
<keyword evidence="3" id="KW-1185">Reference proteome</keyword>
<comment type="caution">
    <text evidence="2">The sequence shown here is derived from an EMBL/GenBank/DDBJ whole genome shotgun (WGS) entry which is preliminary data.</text>
</comment>
<dbReference type="EMBL" id="JBHTEE010000001">
    <property type="protein sequence ID" value="MFC7605468.1"/>
    <property type="molecule type" value="Genomic_DNA"/>
</dbReference>